<dbReference type="Proteomes" id="UP000015241">
    <property type="component" value="Unassembled WGS sequence"/>
</dbReference>
<evidence type="ECO:0000256" key="2">
    <source>
        <dbReference type="SAM" id="Phobius"/>
    </source>
</evidence>
<feature type="compositionally biased region" description="Basic and acidic residues" evidence="1">
    <location>
        <begin position="9"/>
        <end position="19"/>
    </location>
</feature>
<evidence type="ECO:0000313" key="3">
    <source>
        <dbReference type="EMBL" id="EPS99492.1"/>
    </source>
</evidence>
<gene>
    <name evidence="3" type="ORF">FOMPIDRAFT_124200</name>
</gene>
<reference evidence="3 4" key="1">
    <citation type="journal article" date="2012" name="Science">
        <title>The Paleozoic origin of enzymatic lignin decomposition reconstructed from 31 fungal genomes.</title>
        <authorList>
            <person name="Floudas D."/>
            <person name="Binder M."/>
            <person name="Riley R."/>
            <person name="Barry K."/>
            <person name="Blanchette R.A."/>
            <person name="Henrissat B."/>
            <person name="Martinez A.T."/>
            <person name="Otillar R."/>
            <person name="Spatafora J.W."/>
            <person name="Yadav J.S."/>
            <person name="Aerts A."/>
            <person name="Benoit I."/>
            <person name="Boyd A."/>
            <person name="Carlson A."/>
            <person name="Copeland A."/>
            <person name="Coutinho P.M."/>
            <person name="de Vries R.P."/>
            <person name="Ferreira P."/>
            <person name="Findley K."/>
            <person name="Foster B."/>
            <person name="Gaskell J."/>
            <person name="Glotzer D."/>
            <person name="Gorecki P."/>
            <person name="Heitman J."/>
            <person name="Hesse C."/>
            <person name="Hori C."/>
            <person name="Igarashi K."/>
            <person name="Jurgens J.A."/>
            <person name="Kallen N."/>
            <person name="Kersten P."/>
            <person name="Kohler A."/>
            <person name="Kuees U."/>
            <person name="Kumar T.K.A."/>
            <person name="Kuo A."/>
            <person name="LaButti K."/>
            <person name="Larrondo L.F."/>
            <person name="Lindquist E."/>
            <person name="Ling A."/>
            <person name="Lombard V."/>
            <person name="Lucas S."/>
            <person name="Lundell T."/>
            <person name="Martin R."/>
            <person name="McLaughlin D.J."/>
            <person name="Morgenstern I."/>
            <person name="Morin E."/>
            <person name="Murat C."/>
            <person name="Nagy L.G."/>
            <person name="Nolan M."/>
            <person name="Ohm R.A."/>
            <person name="Patyshakuliyeva A."/>
            <person name="Rokas A."/>
            <person name="Ruiz-Duenas F.J."/>
            <person name="Sabat G."/>
            <person name="Salamov A."/>
            <person name="Samejima M."/>
            <person name="Schmutz J."/>
            <person name="Slot J.C."/>
            <person name="St John F."/>
            <person name="Stenlid J."/>
            <person name="Sun H."/>
            <person name="Sun S."/>
            <person name="Syed K."/>
            <person name="Tsang A."/>
            <person name="Wiebenga A."/>
            <person name="Young D."/>
            <person name="Pisabarro A."/>
            <person name="Eastwood D.C."/>
            <person name="Martin F."/>
            <person name="Cullen D."/>
            <person name="Grigoriev I.V."/>
            <person name="Hibbett D.S."/>
        </authorList>
    </citation>
    <scope>NUCLEOTIDE SEQUENCE</scope>
    <source>
        <strain evidence="4">FP-58527</strain>
    </source>
</reference>
<feature type="transmembrane region" description="Helical" evidence="2">
    <location>
        <begin position="27"/>
        <end position="51"/>
    </location>
</feature>
<dbReference type="HOGENOM" id="CLU_2904213_0_0_1"/>
<dbReference type="InParanoid" id="S8E3W1"/>
<keyword evidence="4" id="KW-1185">Reference proteome</keyword>
<keyword evidence="2" id="KW-1133">Transmembrane helix</keyword>
<protein>
    <submittedName>
        <fullName evidence="3">Uncharacterized protein</fullName>
    </submittedName>
</protein>
<sequence length="62" mass="6916">MTLRAKNQGVHDSRAHEARMSTQRRTCCARVCDLSLALFGGFAVSCVAWAMDREKGTLRHHA</sequence>
<keyword evidence="2" id="KW-0812">Transmembrane</keyword>
<keyword evidence="2" id="KW-0472">Membrane</keyword>
<proteinExistence type="predicted"/>
<evidence type="ECO:0000256" key="1">
    <source>
        <dbReference type="SAM" id="MobiDB-lite"/>
    </source>
</evidence>
<dbReference type="AlphaFoldDB" id="S8E3W1"/>
<feature type="region of interest" description="Disordered" evidence="1">
    <location>
        <begin position="1"/>
        <end position="20"/>
    </location>
</feature>
<name>S8E3W1_FOMSC</name>
<accession>S8E3W1</accession>
<organism evidence="3 4">
    <name type="scientific">Fomitopsis schrenkii</name>
    <name type="common">Brown rot fungus</name>
    <dbReference type="NCBI Taxonomy" id="2126942"/>
    <lineage>
        <taxon>Eukaryota</taxon>
        <taxon>Fungi</taxon>
        <taxon>Dikarya</taxon>
        <taxon>Basidiomycota</taxon>
        <taxon>Agaricomycotina</taxon>
        <taxon>Agaricomycetes</taxon>
        <taxon>Polyporales</taxon>
        <taxon>Fomitopsis</taxon>
    </lineage>
</organism>
<evidence type="ECO:0000313" key="4">
    <source>
        <dbReference type="Proteomes" id="UP000015241"/>
    </source>
</evidence>
<dbReference type="EMBL" id="KE504156">
    <property type="protein sequence ID" value="EPS99492.1"/>
    <property type="molecule type" value="Genomic_DNA"/>
</dbReference>